<dbReference type="AlphaFoldDB" id="A0A1N6MWQ7"/>
<protein>
    <submittedName>
        <fullName evidence="2">Uncharacterized protein</fullName>
    </submittedName>
</protein>
<organism evidence="2 3">
    <name type="scientific">Xenorhabdus innexi</name>
    <dbReference type="NCBI Taxonomy" id="290109"/>
    <lineage>
        <taxon>Bacteria</taxon>
        <taxon>Pseudomonadati</taxon>
        <taxon>Pseudomonadota</taxon>
        <taxon>Gammaproteobacteria</taxon>
        <taxon>Enterobacterales</taxon>
        <taxon>Morganellaceae</taxon>
        <taxon>Xenorhabdus</taxon>
    </lineage>
</organism>
<accession>A0A1N6MWQ7</accession>
<evidence type="ECO:0000313" key="4">
    <source>
        <dbReference type="Proteomes" id="UP000224871"/>
    </source>
</evidence>
<proteinExistence type="predicted"/>
<evidence type="ECO:0000313" key="2">
    <source>
        <dbReference type="EMBL" id="SIP73266.1"/>
    </source>
</evidence>
<keyword evidence="4" id="KW-1185">Reference proteome</keyword>
<name>A0A1N6MWQ7_9GAMM</name>
<reference evidence="3" key="2">
    <citation type="submission" date="2016-12" db="EMBL/GenBank/DDBJ databases">
        <authorList>
            <person name="Gaudriault S."/>
        </authorList>
    </citation>
    <scope>NUCLEOTIDE SEQUENCE [LARGE SCALE GENOMIC DNA]</scope>
    <source>
        <strain evidence="3">HGB1681 (deposited as PTA-6826 in the American Type Culture Collection)</strain>
    </source>
</reference>
<dbReference type="Proteomes" id="UP000196435">
    <property type="component" value="Unassembled WGS sequence"/>
</dbReference>
<dbReference type="Proteomes" id="UP000224871">
    <property type="component" value="Unassembled WGS sequence"/>
</dbReference>
<dbReference type="EMBL" id="FTLG01000089">
    <property type="protein sequence ID" value="SIP73266.1"/>
    <property type="molecule type" value="Genomic_DNA"/>
</dbReference>
<reference evidence="1 4" key="3">
    <citation type="journal article" date="2017" name="Nat. Microbiol.">
        <title>Natural product diversity associated with the nematode symbionts Photorhabdus and Xenorhabdus.</title>
        <authorList>
            <person name="Tobias N.J."/>
            <person name="Wolff H."/>
            <person name="Djahanschiri B."/>
            <person name="Grundmann F."/>
            <person name="Kronenwerth M."/>
            <person name="Shi Y.M."/>
            <person name="Simonyi S."/>
            <person name="Grun P."/>
            <person name="Shapiro-Ilan D."/>
            <person name="Pidot S.J."/>
            <person name="Stinear T.P."/>
            <person name="Ebersberger I."/>
            <person name="Bode H.B."/>
        </authorList>
    </citation>
    <scope>NUCLEOTIDE SEQUENCE [LARGE SCALE GENOMIC DNA]</scope>
    <source>
        <strain evidence="1 4">DSM 16336</strain>
    </source>
</reference>
<evidence type="ECO:0000313" key="3">
    <source>
        <dbReference type="Proteomes" id="UP000196435"/>
    </source>
</evidence>
<sequence length="203" mass="23947">MQHVLKEAYTTQEEARHVAQRMASAAGVPIWIYHRKHKWFVSGAVNLYGHRPIIPSVKEFRRKHPIYTYWKRTDIPTVHYVSLYAGKYYMLVDNLITAVPLYTLVYLLSQGSLLVISRTDEDNTAKEVTYYLRRYLTDQVLYRSVGFRVFIVLADKDWDMLKTKMYNAALIYDALWKPPVGITQEESWHVLPNQKLRNKSIVY</sequence>
<gene>
    <name evidence="1" type="ORF">Xinn_02036</name>
    <name evidence="2" type="ORF">XIS1_1790072</name>
</gene>
<dbReference type="EMBL" id="NIBU01000019">
    <property type="protein sequence ID" value="PHM35966.1"/>
    <property type="molecule type" value="Genomic_DNA"/>
</dbReference>
<dbReference type="RefSeq" id="WP_086956753.1">
    <property type="nucleotide sequence ID" value="NZ_CAWNQC010000101.1"/>
</dbReference>
<reference evidence="2" key="1">
    <citation type="submission" date="2016-12" db="EMBL/GenBank/DDBJ databases">
        <authorList>
            <person name="Song W.-J."/>
            <person name="Kurnit D.M."/>
        </authorList>
    </citation>
    <scope>NUCLEOTIDE SEQUENCE [LARGE SCALE GENOMIC DNA]</scope>
    <source>
        <strain evidence="2">HGB1681</strain>
    </source>
</reference>
<evidence type="ECO:0000313" key="1">
    <source>
        <dbReference type="EMBL" id="PHM35966.1"/>
    </source>
</evidence>